<accession>A0AAP9J4E7</accession>
<dbReference type="Pfam" id="PF14398">
    <property type="entry name" value="ATPgrasp_YheCD"/>
    <property type="match status" value="1"/>
</dbReference>
<dbReference type="SUPFAM" id="SSF56059">
    <property type="entry name" value="Glutathione synthetase ATP-binding domain-like"/>
    <property type="match status" value="1"/>
</dbReference>
<sequence>MPDNRIGILFNSNMLRGLLRNKTGHEAIAFYEEAGRLHGVIPCFMRVEDVNVKQMEAVAYIKDGTGYARRRIPVPSVIHNRAIYFHSGAHARVRSMVNRGTVIFNQVNRYGKWKLHVLLQQDPELVPHLPITTLARPGNVAALMDGYGAIVLKPDNNSVGRGIMKLERSSTGWTIVYSWRTAGGSRRWRKAKLPGGKLPRFVLAQLRRTPYLVQELLPLARHHDRPFDLRVSVQRDGSREWQITGIVGRVAPQHTFVTNVAQGGTVHQLEELVAAGVPHCSVLEVVERVNAFSLHIVNRLSLSLPHMADVGLDIGLTSDGKPLFIECNGRDQRYSFREAGLYDIWKATYSNPIAYGASLLQS</sequence>
<organism evidence="2 3">
    <name type="scientific">Paenibacillus thiaminolyticus</name>
    <name type="common">Bacillus thiaminolyticus</name>
    <dbReference type="NCBI Taxonomy" id="49283"/>
    <lineage>
        <taxon>Bacteria</taxon>
        <taxon>Bacillati</taxon>
        <taxon>Bacillota</taxon>
        <taxon>Bacilli</taxon>
        <taxon>Bacillales</taxon>
        <taxon>Paenibacillaceae</taxon>
        <taxon>Paenibacillus</taxon>
    </lineage>
</organism>
<reference evidence="2 3" key="1">
    <citation type="submission" date="2019-07" db="EMBL/GenBank/DDBJ databases">
        <title>Paenibacillus thiaminolyticus NRRL B-4156.</title>
        <authorList>
            <person name="Hehnly C."/>
            <person name="Zhang L."/>
        </authorList>
    </citation>
    <scope>NUCLEOTIDE SEQUENCE [LARGE SCALE GENOMIC DNA]</scope>
    <source>
        <strain evidence="2 3">NRRL B-4156</strain>
    </source>
</reference>
<dbReference type="RefSeq" id="WP_087441194.1">
    <property type="nucleotide sequence ID" value="NZ_CABMNB010000014.1"/>
</dbReference>
<dbReference type="GeneID" id="76998993"/>
<dbReference type="Proteomes" id="UP000315377">
    <property type="component" value="Chromosome"/>
</dbReference>
<keyword evidence="4" id="KW-1185">Reference proteome</keyword>
<evidence type="ECO:0000313" key="4">
    <source>
        <dbReference type="Proteomes" id="UP001209276"/>
    </source>
</evidence>
<dbReference type="Proteomes" id="UP001209276">
    <property type="component" value="Unassembled WGS sequence"/>
</dbReference>
<dbReference type="AlphaFoldDB" id="A0AAP9J4E7"/>
<dbReference type="EMBL" id="CP041405">
    <property type="protein sequence ID" value="QDM46163.1"/>
    <property type="molecule type" value="Genomic_DNA"/>
</dbReference>
<evidence type="ECO:0000313" key="1">
    <source>
        <dbReference type="EMBL" id="MCY9605785.1"/>
    </source>
</evidence>
<reference evidence="1 4" key="2">
    <citation type="submission" date="2022-05" db="EMBL/GenBank/DDBJ databases">
        <title>Genome Sequencing of Bee-Associated Microbes.</title>
        <authorList>
            <person name="Dunlap C."/>
        </authorList>
    </citation>
    <scope>NUCLEOTIDE SEQUENCE [LARGE SCALE GENOMIC DNA]</scope>
    <source>
        <strain evidence="1 4">NRRL B-14613</strain>
    </source>
</reference>
<dbReference type="Gene3D" id="3.30.470.20">
    <property type="entry name" value="ATP-grasp fold, B domain"/>
    <property type="match status" value="1"/>
</dbReference>
<dbReference type="EMBL" id="JAMDMM010000003">
    <property type="protein sequence ID" value="MCY9605785.1"/>
    <property type="molecule type" value="Genomic_DNA"/>
</dbReference>
<evidence type="ECO:0000313" key="2">
    <source>
        <dbReference type="EMBL" id="QDM46163.1"/>
    </source>
</evidence>
<dbReference type="InterPro" id="IPR026838">
    <property type="entry name" value="YheC/D"/>
</dbReference>
<name>A0AAP9J4E7_PANTH</name>
<protein>
    <submittedName>
        <fullName evidence="2">YheC/YheD family protein</fullName>
    </submittedName>
</protein>
<gene>
    <name evidence="2" type="ORF">FLT43_23825</name>
    <name evidence="1" type="ORF">M5W83_01135</name>
</gene>
<proteinExistence type="predicted"/>
<evidence type="ECO:0000313" key="3">
    <source>
        <dbReference type="Proteomes" id="UP000315377"/>
    </source>
</evidence>